<sequence>MKKFLLTIAILFVVCLGALYALMTIDFNRMNADHYYLQITQDGEVSESRASDGKVYKDYNYKLPAYNEDGKERELEFMAQKDLRKDAYLKMYVKKDGVSSYDEVKFEEIPEKAQAKLK</sequence>
<evidence type="ECO:0000313" key="2">
    <source>
        <dbReference type="Proteomes" id="UP000288623"/>
    </source>
</evidence>
<dbReference type="RefSeq" id="WP_126989566.1">
    <property type="nucleotide sequence ID" value="NZ_JTFC01000010.1"/>
</dbReference>
<protein>
    <recommendedName>
        <fullName evidence="3">YxeA family protein</fullName>
    </recommendedName>
</protein>
<dbReference type="InterPro" id="IPR006542">
    <property type="entry name" value="DUF1093"/>
</dbReference>
<dbReference type="Proteomes" id="UP000288623">
    <property type="component" value="Unassembled WGS sequence"/>
</dbReference>
<proteinExistence type="predicted"/>
<evidence type="ECO:0008006" key="3">
    <source>
        <dbReference type="Google" id="ProtNLM"/>
    </source>
</evidence>
<gene>
    <name evidence="1" type="ORF">QI30_03465</name>
</gene>
<organism evidence="1 2">
    <name type="scientific">Candidatus Kurthia intestinigallinarum</name>
    <dbReference type="NCBI Taxonomy" id="1562256"/>
    <lineage>
        <taxon>Bacteria</taxon>
        <taxon>Bacillati</taxon>
        <taxon>Bacillota</taxon>
        <taxon>Bacilli</taxon>
        <taxon>Bacillales</taxon>
        <taxon>Caryophanaceae</taxon>
        <taxon>Kurthia</taxon>
    </lineage>
</organism>
<dbReference type="OrthoDB" id="8719215at2"/>
<reference evidence="1 2" key="1">
    <citation type="submission" date="2014-11" db="EMBL/GenBank/DDBJ databases">
        <title>Genome sequence and analysis of novel Kurthia sp.</title>
        <authorList>
            <person name="Lawson J.N."/>
            <person name="Gonzalez J.E."/>
            <person name="Rinauldi L."/>
            <person name="Xuan Z."/>
            <person name="Firman A."/>
            <person name="Shaddox L."/>
            <person name="Trudeau A."/>
            <person name="Shah S."/>
            <person name="Reiman D."/>
        </authorList>
    </citation>
    <scope>NUCLEOTIDE SEQUENCE [LARGE SCALE GENOMIC DNA]</scope>
    <source>
        <strain evidence="1 2">3B1D</strain>
    </source>
</reference>
<dbReference type="EMBL" id="JTFC01000010">
    <property type="protein sequence ID" value="RUS57854.1"/>
    <property type="molecule type" value="Genomic_DNA"/>
</dbReference>
<dbReference type="AlphaFoldDB" id="A0A433RX45"/>
<dbReference type="PANTHER" id="PTHR36433:SF2">
    <property type="entry name" value="YXEA FAMILY PROTEIN"/>
    <property type="match status" value="1"/>
</dbReference>
<dbReference type="Pfam" id="PF06486">
    <property type="entry name" value="DUF1093"/>
    <property type="match status" value="1"/>
</dbReference>
<evidence type="ECO:0000313" key="1">
    <source>
        <dbReference type="EMBL" id="RUS57854.1"/>
    </source>
</evidence>
<dbReference type="Gene3D" id="2.40.50.480">
    <property type="match status" value="1"/>
</dbReference>
<comment type="caution">
    <text evidence="1">The sequence shown here is derived from an EMBL/GenBank/DDBJ whole genome shotgun (WGS) entry which is preliminary data.</text>
</comment>
<accession>A0A433RX45</accession>
<dbReference type="InterPro" id="IPR036166">
    <property type="entry name" value="YxeA-like_sf"/>
</dbReference>
<keyword evidence="2" id="KW-1185">Reference proteome</keyword>
<dbReference type="PANTHER" id="PTHR36433">
    <property type="entry name" value="HYPOTHETICAL CYTOSOLIC PROTEIN"/>
    <property type="match status" value="1"/>
</dbReference>
<dbReference type="SUPFAM" id="SSF159121">
    <property type="entry name" value="BC4932-like"/>
    <property type="match status" value="1"/>
</dbReference>
<name>A0A433RX45_9BACL</name>
<dbReference type="NCBIfam" id="TIGR01655">
    <property type="entry name" value="yxeA_fam"/>
    <property type="match status" value="1"/>
</dbReference>